<evidence type="ECO:0000313" key="3">
    <source>
        <dbReference type="Proteomes" id="UP000026961"/>
    </source>
</evidence>
<sequence length="133" mass="12787">MAVRRRACSVSSPLLSLTDDGEGVSGAAAAGSMAGALTLPDPVAARSGGAGSGHGGGLDGRRPPFLDPAASCSGGAGRGRERQRRRAGAVWQRGSPAAATAPISMIGGVALVAAAASVGDGDNKDEDGCGGFV</sequence>
<feature type="compositionally biased region" description="Gly residues" evidence="1">
    <location>
        <begin position="48"/>
        <end position="58"/>
    </location>
</feature>
<evidence type="ECO:0008006" key="4">
    <source>
        <dbReference type="Google" id="ProtNLM"/>
    </source>
</evidence>
<dbReference type="Proteomes" id="UP000026961">
    <property type="component" value="Chromosome 12"/>
</dbReference>
<accession>A0A0E0BTR4</accession>
<reference evidence="2" key="1">
    <citation type="submission" date="2015-04" db="UniProtKB">
        <authorList>
            <consortium name="EnsemblPlants"/>
        </authorList>
    </citation>
    <scope>IDENTIFICATION</scope>
</reference>
<proteinExistence type="predicted"/>
<keyword evidence="3" id="KW-1185">Reference proteome</keyword>
<protein>
    <recommendedName>
        <fullName evidence="4">DUF834 domain-containing protein</fullName>
    </recommendedName>
</protein>
<feature type="region of interest" description="Disordered" evidence="1">
    <location>
        <begin position="40"/>
        <end position="94"/>
    </location>
</feature>
<dbReference type="HOGENOM" id="CLU_1909912_0_0_1"/>
<organism evidence="2">
    <name type="scientific">Oryza glumipatula</name>
    <dbReference type="NCBI Taxonomy" id="40148"/>
    <lineage>
        <taxon>Eukaryota</taxon>
        <taxon>Viridiplantae</taxon>
        <taxon>Streptophyta</taxon>
        <taxon>Embryophyta</taxon>
        <taxon>Tracheophyta</taxon>
        <taxon>Spermatophyta</taxon>
        <taxon>Magnoliopsida</taxon>
        <taxon>Liliopsida</taxon>
        <taxon>Poales</taxon>
        <taxon>Poaceae</taxon>
        <taxon>BOP clade</taxon>
        <taxon>Oryzoideae</taxon>
        <taxon>Oryzeae</taxon>
        <taxon>Oryzinae</taxon>
        <taxon>Oryza</taxon>
    </lineage>
</organism>
<evidence type="ECO:0000256" key="1">
    <source>
        <dbReference type="SAM" id="MobiDB-lite"/>
    </source>
</evidence>
<dbReference type="EnsemblPlants" id="OGLUM12G16400.1">
    <property type="protein sequence ID" value="OGLUM12G16400.1"/>
    <property type="gene ID" value="OGLUM12G16400"/>
</dbReference>
<dbReference type="AlphaFoldDB" id="A0A0E0BTR4"/>
<reference evidence="2" key="2">
    <citation type="submission" date="2018-05" db="EMBL/GenBank/DDBJ databases">
        <title>OgluRS3 (Oryza glumaepatula Reference Sequence Version 3).</title>
        <authorList>
            <person name="Zhang J."/>
            <person name="Kudrna D."/>
            <person name="Lee S."/>
            <person name="Talag J."/>
            <person name="Welchert J."/>
            <person name="Wing R.A."/>
        </authorList>
    </citation>
    <scope>NUCLEOTIDE SEQUENCE [LARGE SCALE GENOMIC DNA]</scope>
</reference>
<dbReference type="Gramene" id="OGLUM12G16400.1">
    <property type="protein sequence ID" value="OGLUM12G16400.1"/>
    <property type="gene ID" value="OGLUM12G16400"/>
</dbReference>
<name>A0A0E0BTR4_9ORYZ</name>
<evidence type="ECO:0000313" key="2">
    <source>
        <dbReference type="EnsemblPlants" id="OGLUM12G16400.1"/>
    </source>
</evidence>